<feature type="chain" id="PRO_5046411534" description="SLH domain-containing protein" evidence="6">
    <location>
        <begin position="24"/>
        <end position="821"/>
    </location>
</feature>
<dbReference type="Pfam" id="PF00395">
    <property type="entry name" value="SLH"/>
    <property type="match status" value="1"/>
</dbReference>
<dbReference type="InterPro" id="IPR001119">
    <property type="entry name" value="SLH_dom"/>
</dbReference>
<reference evidence="8 9" key="1">
    <citation type="journal article" date="2019" name="Int. J. Syst. Evol. Microbiol.">
        <title>The Global Catalogue of Microorganisms (GCM) 10K type strain sequencing project: providing services to taxonomists for standard genome sequencing and annotation.</title>
        <authorList>
            <consortium name="The Broad Institute Genomics Platform"/>
            <consortium name="The Broad Institute Genome Sequencing Center for Infectious Disease"/>
            <person name="Wu L."/>
            <person name="Ma J."/>
        </authorList>
    </citation>
    <scope>NUCLEOTIDE SEQUENCE [LARGE SCALE GENOMIC DNA]</scope>
    <source>
        <strain evidence="8 9">JCM 16211</strain>
    </source>
</reference>
<evidence type="ECO:0000256" key="4">
    <source>
        <dbReference type="ARBA" id="ARBA00022825"/>
    </source>
</evidence>
<keyword evidence="4 5" id="KW-0720">Serine protease</keyword>
<gene>
    <name evidence="8" type="ORF">GCM10009123_19500</name>
</gene>
<organism evidence="8 9">
    <name type="scientific">Kangiella japonica</name>
    <dbReference type="NCBI Taxonomy" id="647384"/>
    <lineage>
        <taxon>Bacteria</taxon>
        <taxon>Pseudomonadati</taxon>
        <taxon>Pseudomonadota</taxon>
        <taxon>Gammaproteobacteria</taxon>
        <taxon>Kangiellales</taxon>
        <taxon>Kangiellaceae</taxon>
        <taxon>Kangiella</taxon>
    </lineage>
</organism>
<protein>
    <recommendedName>
        <fullName evidence="7">SLH domain-containing protein</fullName>
    </recommendedName>
</protein>
<dbReference type="PROSITE" id="PS51892">
    <property type="entry name" value="SUBTILASE"/>
    <property type="match status" value="1"/>
</dbReference>
<keyword evidence="6" id="KW-0732">Signal</keyword>
<feature type="active site" description="Charge relay system" evidence="5">
    <location>
        <position position="148"/>
    </location>
</feature>
<evidence type="ECO:0000259" key="7">
    <source>
        <dbReference type="PROSITE" id="PS51272"/>
    </source>
</evidence>
<dbReference type="PROSITE" id="PS51272">
    <property type="entry name" value="SLH"/>
    <property type="match status" value="2"/>
</dbReference>
<feature type="signal peptide" evidence="6">
    <location>
        <begin position="1"/>
        <end position="23"/>
    </location>
</feature>
<dbReference type="PROSITE" id="PS00138">
    <property type="entry name" value="SUBTILASE_SER"/>
    <property type="match status" value="1"/>
</dbReference>
<dbReference type="PANTHER" id="PTHR43806">
    <property type="entry name" value="PEPTIDASE S8"/>
    <property type="match status" value="1"/>
</dbReference>
<dbReference type="InterPro" id="IPR050131">
    <property type="entry name" value="Peptidase_S8_subtilisin-like"/>
</dbReference>
<accession>A0ABN0T4P3</accession>
<evidence type="ECO:0000256" key="6">
    <source>
        <dbReference type="SAM" id="SignalP"/>
    </source>
</evidence>
<keyword evidence="3 5" id="KW-0378">Hydrolase</keyword>
<evidence type="ECO:0000313" key="8">
    <source>
        <dbReference type="EMBL" id="GAA0212334.1"/>
    </source>
</evidence>
<evidence type="ECO:0000256" key="1">
    <source>
        <dbReference type="ARBA" id="ARBA00011073"/>
    </source>
</evidence>
<evidence type="ECO:0000256" key="3">
    <source>
        <dbReference type="ARBA" id="ARBA00022801"/>
    </source>
</evidence>
<dbReference type="PROSITE" id="PS00137">
    <property type="entry name" value="SUBTILASE_HIS"/>
    <property type="match status" value="1"/>
</dbReference>
<feature type="active site" description="Charge relay system" evidence="5">
    <location>
        <position position="401"/>
    </location>
</feature>
<name>A0ABN0T4P3_9GAMM</name>
<dbReference type="PRINTS" id="PR00723">
    <property type="entry name" value="SUBTILISIN"/>
</dbReference>
<dbReference type="InterPro" id="IPR023828">
    <property type="entry name" value="Peptidase_S8_Ser-AS"/>
</dbReference>
<dbReference type="InterPro" id="IPR036852">
    <property type="entry name" value="Peptidase_S8/S53_dom_sf"/>
</dbReference>
<feature type="domain" description="SLH" evidence="7">
    <location>
        <begin position="750"/>
        <end position="821"/>
    </location>
</feature>
<evidence type="ECO:0000313" key="9">
    <source>
        <dbReference type="Proteomes" id="UP001501221"/>
    </source>
</evidence>
<feature type="active site" description="Charge relay system" evidence="5">
    <location>
        <position position="199"/>
    </location>
</feature>
<dbReference type="InterPro" id="IPR022398">
    <property type="entry name" value="Peptidase_S8_His-AS"/>
</dbReference>
<keyword evidence="2 5" id="KW-0645">Protease</keyword>
<evidence type="ECO:0000256" key="2">
    <source>
        <dbReference type="ARBA" id="ARBA00022670"/>
    </source>
</evidence>
<dbReference type="EMBL" id="BAAAFM010000008">
    <property type="protein sequence ID" value="GAA0212334.1"/>
    <property type="molecule type" value="Genomic_DNA"/>
</dbReference>
<dbReference type="Gene3D" id="3.40.50.200">
    <property type="entry name" value="Peptidase S8/S53 domain"/>
    <property type="match status" value="1"/>
</dbReference>
<keyword evidence="9" id="KW-1185">Reference proteome</keyword>
<dbReference type="Proteomes" id="UP001501221">
    <property type="component" value="Unassembled WGS sequence"/>
</dbReference>
<dbReference type="InterPro" id="IPR015500">
    <property type="entry name" value="Peptidase_S8_subtilisin-rel"/>
</dbReference>
<sequence>MKNPVTKLALSAALAGFSLNAAADAVIGSQLKQDLLSLNPTDSVMAVVTFDQMDKVNSNQMQQLLNLGLTEGVQFQSLPVVGVKATPAQIDAISKLDGVRSVFANRSLQYYNAESRVITGVDRVQSNEFRAANGKTFTGKGVTVMVNDSGIDATLDDLKFGSKVVQNVQAVTHAQALTLTPVRGTWIEDQLNTDLNVGHGTHCAGTIAGTGAHSNGKHKGAAPGADLVGYGSGAGLSILDALGGYDYALTHLYDFNSPIRIMSNSWGSSGKFDPAGPIAVSSYVAYRNGLLSVFAAGNSGPGEDTHNPYAQIPWGMSVGAGTKSGTLIDFSSRGKNGEEGSFSMPDGSEWTYKNEVSIVAPGVDIISTRAKTNAVSNGGADDVDAIEAEYLPYYTMISGTSMATPHVAGIAAVMLEANPNLSPLDIKKLIMETATNIPGYEKWEVGAGYVNAEAAVAAALNYDGNYDVTVNNLNEFNANAILIPADEPIPFTVNYIPVGNPDEYEFYVGKEVAFVTAAADNLANTTKLKLTAPDGTEYYGNLTLPVLETGMRVSAPGQQGIWSIEGYGLTSLSGVEPDPLGITNGPGLPDVISGEITLIESGGYEGLSDINGHPAQGAIEFAVSERLVDGFENGSFQPNADLTKGDLSKYLVMGAAVRQYRDLLNQPSVSFDDVTGSDAAFAEAVSVPAGALKDAKRTQDPVVRTTGTNFDADASVSRADLAYSLVQTLGLQAEAEQYTGDITVQYNGQVVPVVDQDSIPAELRGHVQAALNLSLLSVEFDVEQGPYDLEPTLVARFKPSETVTRGEYAVIISRTYDSYYK</sequence>
<feature type="domain" description="SLH" evidence="7">
    <location>
        <begin position="602"/>
        <end position="665"/>
    </location>
</feature>
<dbReference type="SUPFAM" id="SSF52743">
    <property type="entry name" value="Subtilisin-like"/>
    <property type="match status" value="1"/>
</dbReference>
<dbReference type="Pfam" id="PF00082">
    <property type="entry name" value="Peptidase_S8"/>
    <property type="match status" value="1"/>
</dbReference>
<comment type="caution">
    <text evidence="8">The sequence shown here is derived from an EMBL/GenBank/DDBJ whole genome shotgun (WGS) entry which is preliminary data.</text>
</comment>
<dbReference type="InterPro" id="IPR000209">
    <property type="entry name" value="Peptidase_S8/S53_dom"/>
</dbReference>
<comment type="similarity">
    <text evidence="1 5">Belongs to the peptidase S8 family.</text>
</comment>
<dbReference type="PANTHER" id="PTHR43806:SF65">
    <property type="entry name" value="SERINE PROTEASE APRX"/>
    <property type="match status" value="1"/>
</dbReference>
<dbReference type="RefSeq" id="WP_343989716.1">
    <property type="nucleotide sequence ID" value="NZ_BAAAFM010000008.1"/>
</dbReference>
<proteinExistence type="inferred from homology"/>
<evidence type="ECO:0000256" key="5">
    <source>
        <dbReference type="PROSITE-ProRule" id="PRU01240"/>
    </source>
</evidence>